<comment type="function">
    <text evidence="1">Involved in DNA recombination.</text>
</comment>
<keyword evidence="10" id="KW-1185">Reference proteome</keyword>
<evidence type="ECO:0000256" key="6">
    <source>
        <dbReference type="SAM" id="Coils"/>
    </source>
</evidence>
<sequence length="476" mass="52921">MNLGLETYLYLGGLVILAAIFLAVGLRRPQSAGGLDPKLLEKMEAERDSWRRTAEAKSAEAQEARERLARLEAAAEERDRLRDRLEELQRERNALATELSGLKEKHDAAERHHADKLAELEKAREKLAESFEATANKILKASGEELNRKGSETLQTMLKPLREQLDGFQKRVAEDAEKRSSQTGALHQLVSTLHADARRMSEDAKNLANALRSQSKVQGDWGEFVLASILERAGLREGHEYHTQDSVTSEDGTRQRPDVIVDMPNSQKLVIDAKVSLTAFERCVNAETEEDRDAALKQHLASVKSHIKTLGEKDYPSKYPGVSFTLMFVPLEGAASLALQNDPDLAAYAWDRDVMIATPTTLMMAMRTVQNLWVIERQNQNAKEIADRAGKLYDKFEGFVKDLDDVGNRLTQAQDSWHKAKGKLTAGAGNLVRQTQMLKRLGASTKKSLPEDYLAAAGVGEDSDEDTPALEPPREG</sequence>
<keyword evidence="5" id="KW-0233">DNA recombination</keyword>
<feature type="region of interest" description="Disordered" evidence="7">
    <location>
        <begin position="457"/>
        <end position="476"/>
    </location>
</feature>
<evidence type="ECO:0000313" key="9">
    <source>
        <dbReference type="EMBL" id="TGY88436.1"/>
    </source>
</evidence>
<evidence type="ECO:0000256" key="5">
    <source>
        <dbReference type="ARBA" id="ARBA00023172"/>
    </source>
</evidence>
<feature type="coiled-coil region" evidence="6">
    <location>
        <begin position="40"/>
        <end position="137"/>
    </location>
</feature>
<comment type="caution">
    <text evidence="9">The sequence shown here is derived from an EMBL/GenBank/DDBJ whole genome shotgun (WGS) entry which is preliminary data.</text>
</comment>
<feature type="transmembrane region" description="Helical" evidence="8">
    <location>
        <begin position="7"/>
        <end position="26"/>
    </location>
</feature>
<comment type="similarity">
    <text evidence="2">Belongs to the RmuC family.</text>
</comment>
<dbReference type="GO" id="GO:0006310">
    <property type="term" value="P:DNA recombination"/>
    <property type="evidence" value="ECO:0007669"/>
    <property type="project" value="UniProtKB-KW"/>
</dbReference>
<name>A0A4S2GZ64_9PROT</name>
<evidence type="ECO:0000256" key="4">
    <source>
        <dbReference type="ARBA" id="ARBA00023054"/>
    </source>
</evidence>
<dbReference type="Proteomes" id="UP000308054">
    <property type="component" value="Unassembled WGS sequence"/>
</dbReference>
<reference evidence="9 10" key="1">
    <citation type="journal article" date="2017" name="Int. J. Syst. Evol. Microbiol.">
        <title>Marinicauda algicola sp. nov., isolated from a marine red alga Rhodosorus marinus.</title>
        <authorList>
            <person name="Jeong S.E."/>
            <person name="Jeon S.H."/>
            <person name="Chun B.H."/>
            <person name="Kim D.W."/>
            <person name="Jeon C.O."/>
        </authorList>
    </citation>
    <scope>NUCLEOTIDE SEQUENCE [LARGE SCALE GENOMIC DNA]</scope>
    <source>
        <strain evidence="9 10">JCM 31718</strain>
    </source>
</reference>
<keyword evidence="8" id="KW-0812">Transmembrane</keyword>
<evidence type="ECO:0000256" key="1">
    <source>
        <dbReference type="ARBA" id="ARBA00003416"/>
    </source>
</evidence>
<gene>
    <name evidence="9" type="ORF">E5163_11505</name>
</gene>
<keyword evidence="8" id="KW-1133">Transmembrane helix</keyword>
<dbReference type="Pfam" id="PF02646">
    <property type="entry name" value="RmuC"/>
    <property type="match status" value="1"/>
</dbReference>
<keyword evidence="8" id="KW-0472">Membrane</keyword>
<protein>
    <recommendedName>
        <fullName evidence="3">DNA recombination protein RmuC homolog</fullName>
    </recommendedName>
</protein>
<proteinExistence type="inferred from homology"/>
<dbReference type="PANTHER" id="PTHR30563:SF0">
    <property type="entry name" value="DNA RECOMBINATION PROTEIN RMUC"/>
    <property type="match status" value="1"/>
</dbReference>
<accession>A0A4S2GZ64</accession>
<dbReference type="OrthoDB" id="370725at2"/>
<dbReference type="PANTHER" id="PTHR30563">
    <property type="entry name" value="DNA RECOMBINATION PROTEIN RMUC"/>
    <property type="match status" value="1"/>
</dbReference>
<dbReference type="InterPro" id="IPR003798">
    <property type="entry name" value="DNA_recombination_RmuC"/>
</dbReference>
<dbReference type="AlphaFoldDB" id="A0A4S2GZ64"/>
<evidence type="ECO:0000256" key="3">
    <source>
        <dbReference type="ARBA" id="ARBA00021840"/>
    </source>
</evidence>
<evidence type="ECO:0000256" key="7">
    <source>
        <dbReference type="SAM" id="MobiDB-lite"/>
    </source>
</evidence>
<organism evidence="9 10">
    <name type="scientific">Marinicauda algicola</name>
    <dbReference type="NCBI Taxonomy" id="2029849"/>
    <lineage>
        <taxon>Bacteria</taxon>
        <taxon>Pseudomonadati</taxon>
        <taxon>Pseudomonadota</taxon>
        <taxon>Alphaproteobacteria</taxon>
        <taxon>Maricaulales</taxon>
        <taxon>Maricaulaceae</taxon>
        <taxon>Marinicauda</taxon>
    </lineage>
</organism>
<evidence type="ECO:0000313" key="10">
    <source>
        <dbReference type="Proteomes" id="UP000308054"/>
    </source>
</evidence>
<dbReference type="RefSeq" id="WP_135996282.1">
    <property type="nucleotide sequence ID" value="NZ_CP071057.1"/>
</dbReference>
<evidence type="ECO:0000256" key="8">
    <source>
        <dbReference type="SAM" id="Phobius"/>
    </source>
</evidence>
<keyword evidence="4 6" id="KW-0175">Coiled coil</keyword>
<dbReference type="EMBL" id="SRXW01000003">
    <property type="protein sequence ID" value="TGY88436.1"/>
    <property type="molecule type" value="Genomic_DNA"/>
</dbReference>
<evidence type="ECO:0000256" key="2">
    <source>
        <dbReference type="ARBA" id="ARBA00009840"/>
    </source>
</evidence>